<dbReference type="PATRIC" id="fig|768706.3.peg.1585"/>
<evidence type="ECO:0000313" key="5">
    <source>
        <dbReference type="EMBL" id="AET67245.1"/>
    </source>
</evidence>
<dbReference type="Gene3D" id="1.10.10.1320">
    <property type="entry name" value="Anti-sigma factor, zinc-finger domain"/>
    <property type="match status" value="1"/>
</dbReference>
<keyword evidence="3" id="KW-0812">Transmembrane</keyword>
<feature type="transmembrane region" description="Helical" evidence="3">
    <location>
        <begin position="82"/>
        <end position="107"/>
    </location>
</feature>
<dbReference type="Proteomes" id="UP000006346">
    <property type="component" value="Chromosome"/>
</dbReference>
<gene>
    <name evidence="5" type="ordered locus">Desor_1598</name>
</gene>
<organism evidence="5 6">
    <name type="scientific">Desulfosporosinus orientis (strain ATCC 19365 / DSM 765 / NCIMB 8382 / VKM B-1628 / Singapore I)</name>
    <name type="common">Desulfotomaculum orientis</name>
    <dbReference type="NCBI Taxonomy" id="768706"/>
    <lineage>
        <taxon>Bacteria</taxon>
        <taxon>Bacillati</taxon>
        <taxon>Bacillota</taxon>
        <taxon>Clostridia</taxon>
        <taxon>Eubacteriales</taxon>
        <taxon>Desulfitobacteriaceae</taxon>
        <taxon>Desulfosporosinus</taxon>
    </lineage>
</organism>
<dbReference type="Pfam" id="PF13490">
    <property type="entry name" value="zf-HC2"/>
    <property type="match status" value="1"/>
</dbReference>
<evidence type="ECO:0000313" key="6">
    <source>
        <dbReference type="Proteomes" id="UP000006346"/>
    </source>
</evidence>
<dbReference type="KEGG" id="dor:Desor_1598"/>
<feature type="domain" description="Putative zinc-finger" evidence="4">
    <location>
        <begin position="3"/>
        <end position="37"/>
    </location>
</feature>
<feature type="transmembrane region" description="Helical" evidence="3">
    <location>
        <begin position="127"/>
        <end position="151"/>
    </location>
</feature>
<keyword evidence="3" id="KW-0472">Membrane</keyword>
<accession>G7WD50</accession>
<evidence type="ECO:0000256" key="1">
    <source>
        <dbReference type="ARBA" id="ARBA00024353"/>
    </source>
</evidence>
<evidence type="ECO:0000259" key="4">
    <source>
        <dbReference type="Pfam" id="PF13490"/>
    </source>
</evidence>
<comment type="similarity">
    <text evidence="1">Belongs to the zinc-associated anti-sigma factor (ZAS) superfamily. Anti-sigma-W factor family.</text>
</comment>
<dbReference type="RefSeq" id="WP_014184064.1">
    <property type="nucleotide sequence ID" value="NC_016584.1"/>
</dbReference>
<proteinExistence type="inferred from homology"/>
<dbReference type="OrthoDB" id="1805316at2"/>
<dbReference type="EMBL" id="CP003108">
    <property type="protein sequence ID" value="AET67245.1"/>
    <property type="molecule type" value="Genomic_DNA"/>
</dbReference>
<protein>
    <recommendedName>
        <fullName evidence="2">Anti-sigma-W factor RsiW</fullName>
    </recommendedName>
</protein>
<dbReference type="STRING" id="768706.Desor_1598"/>
<dbReference type="InterPro" id="IPR027383">
    <property type="entry name" value="Znf_put"/>
</dbReference>
<dbReference type="InterPro" id="IPR041916">
    <property type="entry name" value="Anti_sigma_zinc_sf"/>
</dbReference>
<keyword evidence="6" id="KW-1185">Reference proteome</keyword>
<name>G7WD50_DESOD</name>
<dbReference type="AlphaFoldDB" id="G7WD50"/>
<sequence>MECRECLGNISAFIDGELGGDLQEQMEAHLQTCEDCQSVAHQLRSLNSGLVQAYASIQAPLNLEERILISIKMEKKKAKQQFALTAFVLVLLLCPFMLFSSLVWRFLQIIYAVGSLLGQLETALMRFFPLTFSWVIGGSAILLSIGGILLVRAMLKGFHVNEVLS</sequence>
<dbReference type="HOGENOM" id="CLU_1608203_0_0_9"/>
<reference evidence="6" key="1">
    <citation type="submission" date="2011-11" db="EMBL/GenBank/DDBJ databases">
        <title>Complete sequence of Desulfosporosinus orientis DSM 765.</title>
        <authorList>
            <person name="Lucas S."/>
            <person name="Han J."/>
            <person name="Lapidus A."/>
            <person name="Cheng J.-F."/>
            <person name="Goodwin L."/>
            <person name="Pitluck S."/>
            <person name="Peters L."/>
            <person name="Ovchinnikova G."/>
            <person name="Teshima H."/>
            <person name="Detter J.C."/>
            <person name="Han C."/>
            <person name="Tapia R."/>
            <person name="Land M."/>
            <person name="Hauser L."/>
            <person name="Kyrpides N."/>
            <person name="Ivanova N."/>
            <person name="Pagani I."/>
            <person name="Pester M."/>
            <person name="Spring S."/>
            <person name="Ollivier B."/>
            <person name="Rattei T."/>
            <person name="Klenk H.-P."/>
            <person name="Wagner M."/>
            <person name="Loy A."/>
            <person name="Woyke T."/>
        </authorList>
    </citation>
    <scope>NUCLEOTIDE SEQUENCE [LARGE SCALE GENOMIC DNA]</scope>
    <source>
        <strain evidence="6">ATCC 19365 / DSM 765 / NCIMB 8382 / VKM B-1628</strain>
    </source>
</reference>
<evidence type="ECO:0000256" key="2">
    <source>
        <dbReference type="ARBA" id="ARBA00024438"/>
    </source>
</evidence>
<dbReference type="eggNOG" id="COG5662">
    <property type="taxonomic scope" value="Bacteria"/>
</dbReference>
<reference evidence="5 6" key="2">
    <citation type="journal article" date="2012" name="J. Bacteriol.">
        <title>Complete genome sequences of Desulfosporosinus orientis DSM765T, Desulfosporosinus youngiae DSM17734T, Desulfosporosinus meridiei DSM13257T, and Desulfosporosinus acidiphilus DSM22704T.</title>
        <authorList>
            <person name="Pester M."/>
            <person name="Brambilla E."/>
            <person name="Alazard D."/>
            <person name="Rattei T."/>
            <person name="Weinmaier T."/>
            <person name="Han J."/>
            <person name="Lucas S."/>
            <person name="Lapidus A."/>
            <person name="Cheng J.F."/>
            <person name="Goodwin L."/>
            <person name="Pitluck S."/>
            <person name="Peters L."/>
            <person name="Ovchinnikova G."/>
            <person name="Teshima H."/>
            <person name="Detter J.C."/>
            <person name="Han C.S."/>
            <person name="Tapia R."/>
            <person name="Land M.L."/>
            <person name="Hauser L."/>
            <person name="Kyrpides N.C."/>
            <person name="Ivanova N.N."/>
            <person name="Pagani I."/>
            <person name="Huntmann M."/>
            <person name="Wei C.L."/>
            <person name="Davenport K.W."/>
            <person name="Daligault H."/>
            <person name="Chain P.S."/>
            <person name="Chen A."/>
            <person name="Mavromatis K."/>
            <person name="Markowitz V."/>
            <person name="Szeto E."/>
            <person name="Mikhailova N."/>
            <person name="Pati A."/>
            <person name="Wagner M."/>
            <person name="Woyke T."/>
            <person name="Ollivier B."/>
            <person name="Klenk H.P."/>
            <person name="Spring S."/>
            <person name="Loy A."/>
        </authorList>
    </citation>
    <scope>NUCLEOTIDE SEQUENCE [LARGE SCALE GENOMIC DNA]</scope>
    <source>
        <strain evidence="6">ATCC 19365 / DSM 765 / NCIMB 8382 / VKM B-1628</strain>
    </source>
</reference>
<evidence type="ECO:0000256" key="3">
    <source>
        <dbReference type="SAM" id="Phobius"/>
    </source>
</evidence>
<keyword evidence="3" id="KW-1133">Transmembrane helix</keyword>